<evidence type="ECO:0000259" key="3">
    <source>
        <dbReference type="Pfam" id="PF05547"/>
    </source>
</evidence>
<dbReference type="PANTHER" id="PTHR41775:SF1">
    <property type="entry name" value="PEPTIDASE M6-LIKE DOMAIN-CONTAINING PROTEIN"/>
    <property type="match status" value="1"/>
</dbReference>
<dbReference type="InterPro" id="IPR008757">
    <property type="entry name" value="Peptidase_M6-like_domain"/>
</dbReference>
<evidence type="ECO:0000259" key="4">
    <source>
        <dbReference type="Pfam" id="PF20774"/>
    </source>
</evidence>
<dbReference type="Pfam" id="PF20773">
    <property type="entry name" value="InhA-like_MAM"/>
    <property type="match status" value="1"/>
</dbReference>
<evidence type="ECO:0000313" key="6">
    <source>
        <dbReference type="Proteomes" id="UP001204524"/>
    </source>
</evidence>
<dbReference type="Gene3D" id="2.60.120.260">
    <property type="entry name" value="Galactose-binding domain-like"/>
    <property type="match status" value="1"/>
</dbReference>
<evidence type="ECO:0000313" key="5">
    <source>
        <dbReference type="EMBL" id="MCP3422301.1"/>
    </source>
</evidence>
<dbReference type="NCBIfam" id="TIGR03296">
    <property type="entry name" value="M6dom_TIGR03296"/>
    <property type="match status" value="1"/>
</dbReference>
<feature type="signal peptide" evidence="2">
    <location>
        <begin position="1"/>
        <end position="27"/>
    </location>
</feature>
<dbReference type="Pfam" id="PF20774">
    <property type="entry name" value="InhA-like_VEG"/>
    <property type="match status" value="1"/>
</dbReference>
<dbReference type="InterPro" id="IPR048665">
    <property type="entry name" value="InhA-like_VEG"/>
</dbReference>
<sequence>MKKKSLPGLVAGTACLALGVAALPAAAVPSDGAPASSEQVRAKPDNRTSPQIRKQARLKAKARAMVENGSAEARTQADGSQVVEVADGEFVELGETGTDKIWTILSEFGTEGSKKLGLTPGPVHNEIPRPDRTQDNSTTWEESYDKAYYDELFNGSGESMKSFYEAQSSGAYSVDVTTEDWVTVPGNASTYGDNAVEDDGGSWSFIDDTADAWATSSGKSTAELNDYLAQFDVWDRYDFDEDGDFDEPDGYIDHFQAVHAGEGEEAGADPDAIWSHRWYAYPTTAGSEGPSVGGTPNLNGGARIGDTDYFIGDYTVEPENGGLGVFAHEYGHDLGLPDFYDTNGGDNGSSFWTTMSSGSWLGHGGADEGIGTHPGSFGPEEKLFLGWLKYTEVDKGEGTRSIALSPSEKQVDGAYQAVKVNLPTATTTQAQVDIPGGDYAWWSGRGDELRNTLTRDVPAASSVTVTADAWYDIEQGYDFLYAQYSTDGGSTWTTIGRGLTGSKTRWGGLRFSYKPAGQATKFRFRYATDGGVNEAGAFLDNISVKADRTTFTDDVETEAPGWTAKGWKRSTGTETVSDNRYYLIENRQYVGYDATLAEGPYNFSEGVTRPNWVEFFDFQDGMLVWLVDPTTADNNTSVHPGSGYALPVDATPDSFTYSDGTSPTNRREPFDATFGLDTIDRTCLHKQVAADNAEGYTTLETCSGVVKQQATFDDTLVSTYYDEADNPQNSVKVAGEGVKATVTSVDATSRTMLVDVTY</sequence>
<accession>A0ABT1L0C7</accession>
<name>A0ABT1L0C7_9ACTN</name>
<feature type="chain" id="PRO_5046900337" evidence="2">
    <location>
        <begin position="28"/>
        <end position="758"/>
    </location>
</feature>
<dbReference type="RefSeq" id="WP_254181500.1">
    <property type="nucleotide sequence ID" value="NZ_JANARS010000004.1"/>
</dbReference>
<feature type="region of interest" description="Disordered" evidence="1">
    <location>
        <begin position="113"/>
        <end position="140"/>
    </location>
</feature>
<keyword evidence="6" id="KW-1185">Reference proteome</keyword>
<dbReference type="PANTHER" id="PTHR41775">
    <property type="entry name" value="SECRETED PROTEIN-RELATED"/>
    <property type="match status" value="1"/>
</dbReference>
<comment type="caution">
    <text evidence="5">The sequence shown here is derived from an EMBL/GenBank/DDBJ whole genome shotgun (WGS) entry which is preliminary data.</text>
</comment>
<reference evidence="5 6" key="1">
    <citation type="submission" date="2022-06" db="EMBL/GenBank/DDBJ databases">
        <authorList>
            <person name="So Y."/>
        </authorList>
    </citation>
    <scope>NUCLEOTIDE SEQUENCE [LARGE SCALE GENOMIC DNA]</scope>
    <source>
        <strain evidence="5 6">STR3</strain>
    </source>
</reference>
<dbReference type="SUPFAM" id="SSF55486">
    <property type="entry name" value="Metalloproteases ('zincins'), catalytic domain"/>
    <property type="match status" value="1"/>
</dbReference>
<dbReference type="PROSITE" id="PS51257">
    <property type="entry name" value="PROKAR_LIPOPROTEIN"/>
    <property type="match status" value="1"/>
</dbReference>
<dbReference type="EMBL" id="JANARS010000004">
    <property type="protein sequence ID" value="MCP3422301.1"/>
    <property type="molecule type" value="Genomic_DNA"/>
</dbReference>
<feature type="region of interest" description="Disordered" evidence="1">
    <location>
        <begin position="28"/>
        <end position="53"/>
    </location>
</feature>
<feature type="domain" description="Peptidase M6-like" evidence="3">
    <location>
        <begin position="90"/>
        <end position="385"/>
    </location>
</feature>
<protein>
    <submittedName>
        <fullName evidence="5">Immune inhibitor A</fullName>
    </submittedName>
</protein>
<keyword evidence="2" id="KW-0732">Signal</keyword>
<evidence type="ECO:0000256" key="2">
    <source>
        <dbReference type="SAM" id="SignalP"/>
    </source>
</evidence>
<dbReference type="Pfam" id="PF05547">
    <property type="entry name" value="Peptidase_M6"/>
    <property type="match status" value="1"/>
</dbReference>
<dbReference type="Proteomes" id="UP001204524">
    <property type="component" value="Unassembled WGS sequence"/>
</dbReference>
<proteinExistence type="predicted"/>
<feature type="domain" description="Immune inhibitor A-like metallopeptidase VEG" evidence="4">
    <location>
        <begin position="578"/>
        <end position="743"/>
    </location>
</feature>
<evidence type="ECO:0000256" key="1">
    <source>
        <dbReference type="SAM" id="MobiDB-lite"/>
    </source>
</evidence>
<gene>
    <name evidence="5" type="ORF">NCI01_10885</name>
</gene>
<organism evidence="5 6">
    <name type="scientific">Nocardioides pinisoli</name>
    <dbReference type="NCBI Taxonomy" id="2950279"/>
    <lineage>
        <taxon>Bacteria</taxon>
        <taxon>Bacillati</taxon>
        <taxon>Actinomycetota</taxon>
        <taxon>Actinomycetes</taxon>
        <taxon>Propionibacteriales</taxon>
        <taxon>Nocardioidaceae</taxon>
        <taxon>Nocardioides</taxon>
    </lineage>
</organism>